<dbReference type="Gene3D" id="3.30.559.10">
    <property type="entry name" value="Chloramphenicol acetyltransferase-like domain"/>
    <property type="match status" value="1"/>
</dbReference>
<proteinExistence type="predicted"/>
<organism evidence="1 2">
    <name type="scientific">Pleomassaria siparia CBS 279.74</name>
    <dbReference type="NCBI Taxonomy" id="1314801"/>
    <lineage>
        <taxon>Eukaryota</taxon>
        <taxon>Fungi</taxon>
        <taxon>Dikarya</taxon>
        <taxon>Ascomycota</taxon>
        <taxon>Pezizomycotina</taxon>
        <taxon>Dothideomycetes</taxon>
        <taxon>Pleosporomycetidae</taxon>
        <taxon>Pleosporales</taxon>
        <taxon>Pleomassariaceae</taxon>
        <taxon>Pleomassaria</taxon>
    </lineage>
</organism>
<reference evidence="1" key="1">
    <citation type="journal article" date="2020" name="Stud. Mycol.">
        <title>101 Dothideomycetes genomes: a test case for predicting lifestyles and emergence of pathogens.</title>
        <authorList>
            <person name="Haridas S."/>
            <person name="Albert R."/>
            <person name="Binder M."/>
            <person name="Bloem J."/>
            <person name="Labutti K."/>
            <person name="Salamov A."/>
            <person name="Andreopoulos B."/>
            <person name="Baker S."/>
            <person name="Barry K."/>
            <person name="Bills G."/>
            <person name="Bluhm B."/>
            <person name="Cannon C."/>
            <person name="Castanera R."/>
            <person name="Culley D."/>
            <person name="Daum C."/>
            <person name="Ezra D."/>
            <person name="Gonzalez J."/>
            <person name="Henrissat B."/>
            <person name="Kuo A."/>
            <person name="Liang C."/>
            <person name="Lipzen A."/>
            <person name="Lutzoni F."/>
            <person name="Magnuson J."/>
            <person name="Mondo S."/>
            <person name="Nolan M."/>
            <person name="Ohm R."/>
            <person name="Pangilinan J."/>
            <person name="Park H.-J."/>
            <person name="Ramirez L."/>
            <person name="Alfaro M."/>
            <person name="Sun H."/>
            <person name="Tritt A."/>
            <person name="Yoshinaga Y."/>
            <person name="Zwiers L.-H."/>
            <person name="Turgeon B."/>
            <person name="Goodwin S."/>
            <person name="Spatafora J."/>
            <person name="Crous P."/>
            <person name="Grigoriev I."/>
        </authorList>
    </citation>
    <scope>NUCLEOTIDE SEQUENCE</scope>
    <source>
        <strain evidence="1">CBS 279.74</strain>
    </source>
</reference>
<gene>
    <name evidence="1" type="ORF">K504DRAFT_487462</name>
</gene>
<dbReference type="EMBL" id="MU005765">
    <property type="protein sequence ID" value="KAF2712907.1"/>
    <property type="molecule type" value="Genomic_DNA"/>
</dbReference>
<accession>A0A6G1KKL8</accession>
<dbReference type="AlphaFoldDB" id="A0A6G1KKL8"/>
<dbReference type="Proteomes" id="UP000799428">
    <property type="component" value="Unassembled WGS sequence"/>
</dbReference>
<dbReference type="OrthoDB" id="21502at2759"/>
<keyword evidence="2" id="KW-1185">Reference proteome</keyword>
<name>A0A6G1KKL8_9PLEO</name>
<protein>
    <submittedName>
        <fullName evidence="1">Uncharacterized protein</fullName>
    </submittedName>
</protein>
<evidence type="ECO:0000313" key="2">
    <source>
        <dbReference type="Proteomes" id="UP000799428"/>
    </source>
</evidence>
<evidence type="ECO:0000313" key="1">
    <source>
        <dbReference type="EMBL" id="KAF2712907.1"/>
    </source>
</evidence>
<dbReference type="InterPro" id="IPR023213">
    <property type="entry name" value="CAT-like_dom_sf"/>
</dbReference>
<sequence>MFVFDEMLDAEKLKTSLERLVHKEEWWKLGAQLKQNAYFLTRQLGAYAAREIRETARSQYHTALTSILSSHWVSTLQNPTSFLSREWIPLGYLATGNGLGLLPEFIRKQEHRMVCIHGSFVDGPRESAIADLAAAQLEGTVASYVSDAIGFINVLLPVKDIVEKPLSFIAESIRYAIVELGPRPQAEAFYDMIRESGAKLPPFFGDNNMHMITFTNWSKARMFELDFSVAVVSKTGEKGSENTGRPRCIQNNQFGVMLPNAFLILGKDSHGHYWLSGYMKKGYWDNIEQSLANEG</sequence>